<dbReference type="EMBL" id="BAABHF010000013">
    <property type="protein sequence ID" value="GAA4488552.1"/>
    <property type="molecule type" value="Genomic_DNA"/>
</dbReference>
<reference evidence="13" key="1">
    <citation type="journal article" date="2019" name="Int. J. Syst. Evol. Microbiol.">
        <title>The Global Catalogue of Microorganisms (GCM) 10K type strain sequencing project: providing services to taxonomists for standard genome sequencing and annotation.</title>
        <authorList>
            <consortium name="The Broad Institute Genomics Platform"/>
            <consortium name="The Broad Institute Genome Sequencing Center for Infectious Disease"/>
            <person name="Wu L."/>
            <person name="Ma J."/>
        </authorList>
    </citation>
    <scope>NUCLEOTIDE SEQUENCE [LARGE SCALE GENOMIC DNA]</scope>
    <source>
        <strain evidence="13">JCM 17933</strain>
    </source>
</reference>
<dbReference type="Pfam" id="PF01590">
    <property type="entry name" value="GAF"/>
    <property type="match status" value="1"/>
</dbReference>
<dbReference type="InterPro" id="IPR007891">
    <property type="entry name" value="CHASE3"/>
</dbReference>
<evidence type="ECO:0000313" key="12">
    <source>
        <dbReference type="EMBL" id="GAA4488552.1"/>
    </source>
</evidence>
<dbReference type="SUPFAM" id="SSF158472">
    <property type="entry name" value="HAMP domain-like"/>
    <property type="match status" value="1"/>
</dbReference>
<dbReference type="InterPro" id="IPR029016">
    <property type="entry name" value="GAF-like_dom_sf"/>
</dbReference>
<gene>
    <name evidence="12" type="ORF">GCM10023191_018110</name>
</gene>
<evidence type="ECO:0000256" key="8">
    <source>
        <dbReference type="ARBA" id="ARBA00022989"/>
    </source>
</evidence>
<dbReference type="InterPro" id="IPR050482">
    <property type="entry name" value="Sensor_HK_TwoCompSys"/>
</dbReference>
<comment type="catalytic activity">
    <reaction evidence="1">
        <text>ATP + protein L-histidine = ADP + protein N-phospho-L-histidine.</text>
        <dbReference type="EC" id="2.7.13.3"/>
    </reaction>
</comment>
<comment type="subcellular location">
    <subcellularLocation>
        <location evidence="2">Membrane</location>
    </subcellularLocation>
</comment>
<keyword evidence="10" id="KW-0472">Membrane</keyword>
<evidence type="ECO:0000256" key="2">
    <source>
        <dbReference type="ARBA" id="ARBA00004370"/>
    </source>
</evidence>
<keyword evidence="4" id="KW-0597">Phosphoprotein</keyword>
<sequence length="649" mass="69187">MGARALRRVRSASGPRGGLTRRIVVAGGIVMLLAIGAYALLFSVIIDLRDSAAVATRSKTVLSSANRLERLVTNLETDVRGFIITGDRRLLAPVTGAQQDAVGEGRRLERLTAGGDPAQAEQARRIVSATEAYVHDYSIPLLAAIRQQPASARALATIAEGEQRLQPLRDEFDRFMAAQKALVEAHENRSNADTTRATAIAAGGACGALLLLLLFSGYLTRAILRPVRRTAAIASDLAGGDLSVRIPEVSGGDVGVLERTFNVMAGSLEADRRQLRRVVEEQGALRRIATLIARGVSPAEIFTAVASELGRAQGTQYAVLNRFDPAPALTTVGHWTAPGAPDILPPASGHWLIEEDSVTTLIIRTGMPARMNTDEATSTIGAWSRLHGIRYVVGCPITVGGHLWGMIAVFSADDRPPPDNTEDRLMKFVELLATAIANAENRNELLASSARIVAAADEARRLIEHSLNTGPQRRLTALGEELRGTQAIVTPEQDQLRAQLARTVKGVDSVLDDLKEISHGLLPTALSRSGLRRALESLAERSEVPARLDMRVDRPLPDHIQVAIYYTVSEALTNVAKYSHASVVHILLTLEHGTLGLRVDDNGIGGADPARGSGLAGLKERIESLGGTIEVISPAGAGTALNVEIPIAS</sequence>
<dbReference type="InterPro" id="IPR003594">
    <property type="entry name" value="HATPase_dom"/>
</dbReference>
<keyword evidence="9" id="KW-0902">Two-component regulatory system</keyword>
<keyword evidence="5" id="KW-0808">Transferase</keyword>
<keyword evidence="6 10" id="KW-0812">Transmembrane</keyword>
<name>A0ABP8PK27_9ACTN</name>
<accession>A0ABP8PK27</accession>
<dbReference type="SUPFAM" id="SSF55874">
    <property type="entry name" value="ATPase domain of HSP90 chaperone/DNA topoisomerase II/histidine kinase"/>
    <property type="match status" value="1"/>
</dbReference>
<keyword evidence="8 10" id="KW-1133">Transmembrane helix</keyword>
<dbReference type="CDD" id="cd16917">
    <property type="entry name" value="HATPase_UhpB-NarQ-NarX-like"/>
    <property type="match status" value="1"/>
</dbReference>
<keyword evidence="13" id="KW-1185">Reference proteome</keyword>
<dbReference type="Pfam" id="PF02518">
    <property type="entry name" value="HATPase_c"/>
    <property type="match status" value="1"/>
</dbReference>
<feature type="transmembrane region" description="Helical" evidence="10">
    <location>
        <begin position="23"/>
        <end position="46"/>
    </location>
</feature>
<protein>
    <recommendedName>
        <fullName evidence="3">histidine kinase</fullName>
        <ecNumber evidence="3">2.7.13.3</ecNumber>
    </recommendedName>
</protein>
<dbReference type="SUPFAM" id="SSF55781">
    <property type="entry name" value="GAF domain-like"/>
    <property type="match status" value="1"/>
</dbReference>
<dbReference type="InterPro" id="IPR003018">
    <property type="entry name" value="GAF"/>
</dbReference>
<evidence type="ECO:0000256" key="5">
    <source>
        <dbReference type="ARBA" id="ARBA00022679"/>
    </source>
</evidence>
<dbReference type="InterPro" id="IPR003660">
    <property type="entry name" value="HAMP_dom"/>
</dbReference>
<comment type="caution">
    <text evidence="12">The sequence shown here is derived from an EMBL/GenBank/DDBJ whole genome shotgun (WGS) entry which is preliminary data.</text>
</comment>
<dbReference type="EC" id="2.7.13.3" evidence="3"/>
<organism evidence="12 13">
    <name type="scientific">Actinoallomurus oryzae</name>
    <dbReference type="NCBI Taxonomy" id="502180"/>
    <lineage>
        <taxon>Bacteria</taxon>
        <taxon>Bacillati</taxon>
        <taxon>Actinomycetota</taxon>
        <taxon>Actinomycetes</taxon>
        <taxon>Streptosporangiales</taxon>
        <taxon>Thermomonosporaceae</taxon>
        <taxon>Actinoallomurus</taxon>
    </lineage>
</organism>
<dbReference type="CDD" id="cd06225">
    <property type="entry name" value="HAMP"/>
    <property type="match status" value="1"/>
</dbReference>
<dbReference type="RefSeq" id="WP_345459951.1">
    <property type="nucleotide sequence ID" value="NZ_BAABHF010000013.1"/>
</dbReference>
<evidence type="ECO:0000256" key="10">
    <source>
        <dbReference type="SAM" id="Phobius"/>
    </source>
</evidence>
<feature type="domain" description="HAMP" evidence="11">
    <location>
        <begin position="221"/>
        <end position="273"/>
    </location>
</feature>
<dbReference type="Gene3D" id="3.30.450.40">
    <property type="match status" value="1"/>
</dbReference>
<dbReference type="SMART" id="SM00387">
    <property type="entry name" value="HATPase_c"/>
    <property type="match status" value="1"/>
</dbReference>
<dbReference type="SMART" id="SM00304">
    <property type="entry name" value="HAMP"/>
    <property type="match status" value="1"/>
</dbReference>
<dbReference type="PROSITE" id="PS50885">
    <property type="entry name" value="HAMP"/>
    <property type="match status" value="1"/>
</dbReference>
<evidence type="ECO:0000259" key="11">
    <source>
        <dbReference type="PROSITE" id="PS50885"/>
    </source>
</evidence>
<dbReference type="Gene3D" id="3.30.565.10">
    <property type="entry name" value="Histidine kinase-like ATPase, C-terminal domain"/>
    <property type="match status" value="1"/>
</dbReference>
<evidence type="ECO:0000256" key="7">
    <source>
        <dbReference type="ARBA" id="ARBA00022777"/>
    </source>
</evidence>
<dbReference type="Pfam" id="PF00672">
    <property type="entry name" value="HAMP"/>
    <property type="match status" value="1"/>
</dbReference>
<dbReference type="InterPro" id="IPR036890">
    <property type="entry name" value="HATPase_C_sf"/>
</dbReference>
<dbReference type="Pfam" id="PF05227">
    <property type="entry name" value="CHASE3"/>
    <property type="match status" value="1"/>
</dbReference>
<feature type="transmembrane region" description="Helical" evidence="10">
    <location>
        <begin position="199"/>
        <end position="219"/>
    </location>
</feature>
<proteinExistence type="predicted"/>
<evidence type="ECO:0000256" key="4">
    <source>
        <dbReference type="ARBA" id="ARBA00022553"/>
    </source>
</evidence>
<evidence type="ECO:0000256" key="9">
    <source>
        <dbReference type="ARBA" id="ARBA00023012"/>
    </source>
</evidence>
<dbReference type="Gene3D" id="6.10.340.10">
    <property type="match status" value="1"/>
</dbReference>
<dbReference type="PANTHER" id="PTHR24421:SF10">
    <property type="entry name" value="NITRATE_NITRITE SENSOR PROTEIN NARQ"/>
    <property type="match status" value="1"/>
</dbReference>
<evidence type="ECO:0000256" key="6">
    <source>
        <dbReference type="ARBA" id="ARBA00022692"/>
    </source>
</evidence>
<dbReference type="PANTHER" id="PTHR24421">
    <property type="entry name" value="NITRATE/NITRITE SENSOR PROTEIN NARX-RELATED"/>
    <property type="match status" value="1"/>
</dbReference>
<dbReference type="Proteomes" id="UP001500503">
    <property type="component" value="Unassembled WGS sequence"/>
</dbReference>
<dbReference type="SMART" id="SM00065">
    <property type="entry name" value="GAF"/>
    <property type="match status" value="1"/>
</dbReference>
<keyword evidence="7" id="KW-0418">Kinase</keyword>
<evidence type="ECO:0000313" key="13">
    <source>
        <dbReference type="Proteomes" id="UP001500503"/>
    </source>
</evidence>
<evidence type="ECO:0000256" key="3">
    <source>
        <dbReference type="ARBA" id="ARBA00012438"/>
    </source>
</evidence>
<evidence type="ECO:0000256" key="1">
    <source>
        <dbReference type="ARBA" id="ARBA00000085"/>
    </source>
</evidence>